<dbReference type="GeneID" id="27694852"/>
<dbReference type="RefSeq" id="XP_016625009.1">
    <property type="nucleotide sequence ID" value="XM_016759681.1"/>
</dbReference>
<feature type="transmembrane region" description="Helical" evidence="8">
    <location>
        <begin position="93"/>
        <end position="109"/>
    </location>
</feature>
<dbReference type="SUPFAM" id="SSF103473">
    <property type="entry name" value="MFS general substrate transporter"/>
    <property type="match status" value="1"/>
</dbReference>
<keyword evidence="4 8" id="KW-0812">Transmembrane</keyword>
<dbReference type="Gene3D" id="1.20.1250.20">
    <property type="entry name" value="MFS general substrate transporter like domains"/>
    <property type="match status" value="1"/>
</dbReference>
<keyword evidence="3 7" id="KW-0813">Transport</keyword>
<feature type="transmembrane region" description="Helical" evidence="8">
    <location>
        <begin position="187"/>
        <end position="205"/>
    </location>
</feature>
<feature type="transmembrane region" description="Helical" evidence="8">
    <location>
        <begin position="313"/>
        <end position="330"/>
    </location>
</feature>
<dbReference type="PROSITE" id="PS50850">
    <property type="entry name" value="MFS"/>
    <property type="match status" value="1"/>
</dbReference>
<evidence type="ECO:0000313" key="10">
    <source>
        <dbReference type="EMBL" id="KIW98340.1"/>
    </source>
</evidence>
<keyword evidence="5 8" id="KW-1133">Transmembrane helix</keyword>
<dbReference type="NCBIfam" id="TIGR00879">
    <property type="entry name" value="SP"/>
    <property type="match status" value="1"/>
</dbReference>
<dbReference type="FunFam" id="1.20.1250.20:FF:001515">
    <property type="entry name" value="Uncharacterized protein"/>
    <property type="match status" value="1"/>
</dbReference>
<feature type="transmembrane region" description="Helical" evidence="8">
    <location>
        <begin position="272"/>
        <end position="293"/>
    </location>
</feature>
<dbReference type="InterPro" id="IPR005828">
    <property type="entry name" value="MFS_sugar_transport-like"/>
</dbReference>
<dbReference type="HOGENOM" id="CLU_001265_30_13_1"/>
<evidence type="ECO:0000256" key="8">
    <source>
        <dbReference type="SAM" id="Phobius"/>
    </source>
</evidence>
<proteinExistence type="inferred from homology"/>
<feature type="transmembrane region" description="Helical" evidence="8">
    <location>
        <begin position="147"/>
        <end position="167"/>
    </location>
</feature>
<organism evidence="10 11">
    <name type="scientific">Cladophialophora bantiana (strain ATCC 10958 / CBS 173.52 / CDC B-1940 / NIH 8579)</name>
    <name type="common">Xylohypha bantiana</name>
    <dbReference type="NCBI Taxonomy" id="1442370"/>
    <lineage>
        <taxon>Eukaryota</taxon>
        <taxon>Fungi</taxon>
        <taxon>Dikarya</taxon>
        <taxon>Ascomycota</taxon>
        <taxon>Pezizomycotina</taxon>
        <taxon>Eurotiomycetes</taxon>
        <taxon>Chaetothyriomycetidae</taxon>
        <taxon>Chaetothyriales</taxon>
        <taxon>Herpotrichiellaceae</taxon>
        <taxon>Cladophialophora</taxon>
    </lineage>
</organism>
<reference evidence="10" key="1">
    <citation type="submission" date="2015-01" db="EMBL/GenBank/DDBJ databases">
        <title>The Genome Sequence of Cladophialophora bantiana CBS 173.52.</title>
        <authorList>
            <consortium name="The Broad Institute Genomics Platform"/>
            <person name="Cuomo C."/>
            <person name="de Hoog S."/>
            <person name="Gorbushina A."/>
            <person name="Stielow B."/>
            <person name="Teixiera M."/>
            <person name="Abouelleil A."/>
            <person name="Chapman S.B."/>
            <person name="Priest M."/>
            <person name="Young S.K."/>
            <person name="Wortman J."/>
            <person name="Nusbaum C."/>
            <person name="Birren B."/>
        </authorList>
    </citation>
    <scope>NUCLEOTIDE SEQUENCE [LARGE SCALE GENOMIC DNA]</scope>
    <source>
        <strain evidence="10">CBS 173.52</strain>
    </source>
</reference>
<feature type="transmembrane region" description="Helical" evidence="8">
    <location>
        <begin position="406"/>
        <end position="424"/>
    </location>
</feature>
<dbReference type="OrthoDB" id="6612291at2759"/>
<dbReference type="VEuPathDB" id="FungiDB:Z519_01924"/>
<protein>
    <recommendedName>
        <fullName evidence="9">Major facilitator superfamily (MFS) profile domain-containing protein</fullName>
    </recommendedName>
</protein>
<dbReference type="EMBL" id="KN846981">
    <property type="protein sequence ID" value="KIW98340.1"/>
    <property type="molecule type" value="Genomic_DNA"/>
</dbReference>
<comment type="similarity">
    <text evidence="2 7">Belongs to the major facilitator superfamily. Sugar transporter (TC 2.A.1.1) family.</text>
</comment>
<dbReference type="Pfam" id="PF00083">
    <property type="entry name" value="Sugar_tr"/>
    <property type="match status" value="1"/>
</dbReference>
<feature type="transmembrane region" description="Helical" evidence="8">
    <location>
        <begin position="115"/>
        <end position="135"/>
    </location>
</feature>
<dbReference type="Proteomes" id="UP000053789">
    <property type="component" value="Unassembled WGS sequence"/>
</dbReference>
<feature type="transmembrane region" description="Helical" evidence="8">
    <location>
        <begin position="337"/>
        <end position="361"/>
    </location>
</feature>
<feature type="domain" description="Major facilitator superfamily (MFS) profile" evidence="9">
    <location>
        <begin position="15"/>
        <end position="459"/>
    </location>
</feature>
<dbReference type="InterPro" id="IPR005829">
    <property type="entry name" value="Sugar_transporter_CS"/>
</dbReference>
<comment type="subcellular location">
    <subcellularLocation>
        <location evidence="1">Membrane</location>
        <topology evidence="1">Multi-pass membrane protein</topology>
    </subcellularLocation>
</comment>
<keyword evidence="6 8" id="KW-0472">Membrane</keyword>
<evidence type="ECO:0000256" key="6">
    <source>
        <dbReference type="ARBA" id="ARBA00023136"/>
    </source>
</evidence>
<dbReference type="InterPro" id="IPR020846">
    <property type="entry name" value="MFS_dom"/>
</dbReference>
<dbReference type="InterPro" id="IPR003663">
    <property type="entry name" value="Sugar/inositol_transpt"/>
</dbReference>
<evidence type="ECO:0000256" key="7">
    <source>
        <dbReference type="RuleBase" id="RU003346"/>
    </source>
</evidence>
<evidence type="ECO:0000256" key="4">
    <source>
        <dbReference type="ARBA" id="ARBA00022692"/>
    </source>
</evidence>
<evidence type="ECO:0000256" key="3">
    <source>
        <dbReference type="ARBA" id="ARBA00022448"/>
    </source>
</evidence>
<dbReference type="InterPro" id="IPR036259">
    <property type="entry name" value="MFS_trans_sf"/>
</dbReference>
<name>A0A0D2I4Y5_CLAB1</name>
<evidence type="ECO:0000313" key="11">
    <source>
        <dbReference type="Proteomes" id="UP000053789"/>
    </source>
</evidence>
<feature type="transmembrane region" description="Helical" evidence="8">
    <location>
        <begin position="12"/>
        <end position="33"/>
    </location>
</feature>
<dbReference type="GO" id="GO:0005351">
    <property type="term" value="F:carbohydrate:proton symporter activity"/>
    <property type="evidence" value="ECO:0007669"/>
    <property type="project" value="TreeGrafter"/>
</dbReference>
<evidence type="ECO:0000256" key="1">
    <source>
        <dbReference type="ARBA" id="ARBA00004141"/>
    </source>
</evidence>
<dbReference type="PANTHER" id="PTHR48022:SF11">
    <property type="entry name" value="MONOSACCHARIDE TRANSPORTER (HXT8), PUTATIVE (AFU_ORTHOLOGUE AFUA_2G08120)-RELATED"/>
    <property type="match status" value="1"/>
</dbReference>
<dbReference type="AlphaFoldDB" id="A0A0D2I4Y5"/>
<feature type="transmembrane region" description="Helical" evidence="8">
    <location>
        <begin position="367"/>
        <end position="394"/>
    </location>
</feature>
<evidence type="ECO:0000256" key="5">
    <source>
        <dbReference type="ARBA" id="ARBA00022989"/>
    </source>
</evidence>
<evidence type="ECO:0000259" key="9">
    <source>
        <dbReference type="PROSITE" id="PS50850"/>
    </source>
</evidence>
<evidence type="ECO:0000256" key="2">
    <source>
        <dbReference type="ARBA" id="ARBA00010992"/>
    </source>
</evidence>
<sequence>MAAHARQFNWYNFWICWLVSLGQIAFGYPASIISTTLGEPSFLVYMKLLDPTTGLPSSDADQLEGAMSGVFQAGAFFGIMIVSYIMDKWGRKAGVIFCSFWSLLGGALICGSKSSAMFIVARFFAGMGSWGYLAVTPAYSAELAPPALRGFFVGLNGVNIAVGYSLAAYTGMGFFYVKGAQAQWRGPLGIALFFPIVMLVMLPFIPESPRYLLMKGRVEEAEKTVLRLHAVPGDDDQEFARGEFYQMQKQAEFDRTLSWDVFFKKSYRRRTMLAVGFAFVGQSTGVLVINNYGPTLYKSLGYGTEDQLRLQCGWITTAIIGNAIGATFMDRVGRKPLMLFGVGGCCFWLIIEAAIVANFAGTDNTSALAMGVAALFLFEVVYSCGVDVAGIVFYSELFPNHLRAKGVCLSMAVVALTDLVYLQVTATAFANIGWKFYLVFIIVCGLGTITMYFLLPETKGVPLEEVAKLFGDTDTIMVYAADIHMDHNTHELVVSGRECVSTHPATVVDMSKSATITTEKGEEAPHAEQV</sequence>
<feature type="transmembrane region" description="Helical" evidence="8">
    <location>
        <begin position="436"/>
        <end position="455"/>
    </location>
</feature>
<gene>
    <name evidence="10" type="ORF">Z519_01924</name>
</gene>
<keyword evidence="11" id="KW-1185">Reference proteome</keyword>
<dbReference type="InterPro" id="IPR050360">
    <property type="entry name" value="MFS_Sugar_Transporters"/>
</dbReference>
<feature type="transmembrane region" description="Helical" evidence="8">
    <location>
        <begin position="65"/>
        <end position="86"/>
    </location>
</feature>
<dbReference type="PANTHER" id="PTHR48022">
    <property type="entry name" value="PLASTIDIC GLUCOSE TRANSPORTER 4"/>
    <property type="match status" value="1"/>
</dbReference>
<dbReference type="GO" id="GO:0016020">
    <property type="term" value="C:membrane"/>
    <property type="evidence" value="ECO:0007669"/>
    <property type="project" value="UniProtKB-SubCell"/>
</dbReference>
<dbReference type="PROSITE" id="PS00216">
    <property type="entry name" value="SUGAR_TRANSPORT_1"/>
    <property type="match status" value="2"/>
</dbReference>
<accession>A0A0D2I4Y5</accession>